<keyword evidence="1" id="KW-0812">Transmembrane</keyword>
<dbReference type="EMBL" id="MGBR01000001">
    <property type="protein sequence ID" value="OGK73326.1"/>
    <property type="molecule type" value="Genomic_DNA"/>
</dbReference>
<organism evidence="2 3">
    <name type="scientific">Candidatus Roizmanbacteria bacterium RIFOXYD1_FULL_38_12</name>
    <dbReference type="NCBI Taxonomy" id="1802093"/>
    <lineage>
        <taxon>Bacteria</taxon>
        <taxon>Candidatus Roizmaniibacteriota</taxon>
    </lineage>
</organism>
<sequence>MTLTEVSYFSRKFAPFIILIFVVFLIMFYSVKFFFLYSELNKSKIVELNPIFKELKPLEISEATNSAGHTYVFDTIEGEPVTATETAKIFFFPKSQFRFGYKEKMYLMAKSLGFESGITHDLVGKTEAVFADEKRKFRIDITTFNFKYDQDITRSPELFEVNGVPEKETAQNRAVDFLKSFDRYPEGLSRGRMNTIFLRYDKESSKTAVLEDNVGANMIEVDFYRADIDQFPIVSPKYFNSQNYVTMVVTNGDYKVVSARIHFYETSEGQIGLYPVIDGKTAFDKLSSGKGYIIAGSETSKDEVAIKRMFMGYYDPDIYQEYLQPVYVFLGDDNFVSYVPAVTDQYLIDYSKL</sequence>
<comment type="caution">
    <text evidence="2">The sequence shown here is derived from an EMBL/GenBank/DDBJ whole genome shotgun (WGS) entry which is preliminary data.</text>
</comment>
<keyword evidence="1" id="KW-0472">Membrane</keyword>
<evidence type="ECO:0000313" key="2">
    <source>
        <dbReference type="EMBL" id="OGK73326.1"/>
    </source>
</evidence>
<evidence type="ECO:0000256" key="1">
    <source>
        <dbReference type="SAM" id="Phobius"/>
    </source>
</evidence>
<dbReference type="Proteomes" id="UP000177050">
    <property type="component" value="Unassembled WGS sequence"/>
</dbReference>
<name>A0A1F7KZV1_9BACT</name>
<dbReference type="AlphaFoldDB" id="A0A1F7KZV1"/>
<reference evidence="2 3" key="1">
    <citation type="journal article" date="2016" name="Nat. Commun.">
        <title>Thousands of microbial genomes shed light on interconnected biogeochemical processes in an aquifer system.</title>
        <authorList>
            <person name="Anantharaman K."/>
            <person name="Brown C.T."/>
            <person name="Hug L.A."/>
            <person name="Sharon I."/>
            <person name="Castelle C.J."/>
            <person name="Probst A.J."/>
            <person name="Thomas B.C."/>
            <person name="Singh A."/>
            <person name="Wilkins M.J."/>
            <person name="Karaoz U."/>
            <person name="Brodie E.L."/>
            <person name="Williams K.H."/>
            <person name="Hubbard S.S."/>
            <person name="Banfield J.F."/>
        </authorList>
    </citation>
    <scope>NUCLEOTIDE SEQUENCE [LARGE SCALE GENOMIC DNA]</scope>
</reference>
<protein>
    <submittedName>
        <fullName evidence="2">Uncharacterized protein</fullName>
    </submittedName>
</protein>
<gene>
    <name evidence="2" type="ORF">A3K52_00840</name>
</gene>
<keyword evidence="1" id="KW-1133">Transmembrane helix</keyword>
<feature type="transmembrane region" description="Helical" evidence="1">
    <location>
        <begin position="13"/>
        <end position="35"/>
    </location>
</feature>
<accession>A0A1F7KZV1</accession>
<proteinExistence type="predicted"/>
<evidence type="ECO:0000313" key="3">
    <source>
        <dbReference type="Proteomes" id="UP000177050"/>
    </source>
</evidence>